<dbReference type="Gene3D" id="2.115.10.20">
    <property type="entry name" value="Glycosyl hydrolase domain, family 43"/>
    <property type="match status" value="1"/>
</dbReference>
<evidence type="ECO:0000259" key="5">
    <source>
        <dbReference type="Pfam" id="PF00251"/>
    </source>
</evidence>
<dbReference type="InterPro" id="IPR023296">
    <property type="entry name" value="Glyco_hydro_beta-prop_sf"/>
</dbReference>
<feature type="domain" description="Glycosyl hydrolase family 32 N-terminal" evidence="5">
    <location>
        <begin position="7"/>
        <end position="72"/>
    </location>
</feature>
<name>A0A9P6KVL0_9PLEO</name>
<sequence>MKYFGGKLDHGIYYDGNSFWGPIAQHHVIFGWLLEDDLDMQLREEQGWAGVISLPRVLKIISGHKRKKLHHWADVAGFTPFPESWGQWEMELSFAVSGDATRLGFDVVHSHCKLSIITLKIYVGIGLEAERTRVFFEPTSESIIVDRSQSSTISGIRNCQKHAPHTLFKFARLDKDHPSVEEVELEVLTFHILYDRSVLQIFVVNERTALTTRVYPDSGTSNGVRVFIDKEHYVSSDSVMSQTLSCDLWPLSPPS</sequence>
<evidence type="ECO:0000313" key="7">
    <source>
        <dbReference type="EMBL" id="KAF9740455.1"/>
    </source>
</evidence>
<dbReference type="EMBL" id="WJXW01000002">
    <property type="protein sequence ID" value="KAF9740455.1"/>
    <property type="molecule type" value="Genomic_DNA"/>
</dbReference>
<keyword evidence="2 4" id="KW-0378">Hydrolase</keyword>
<dbReference type="PANTHER" id="PTHR42800">
    <property type="entry name" value="EXOINULINASE INUD (AFU_ORTHOLOGUE AFUA_5G00480)"/>
    <property type="match status" value="1"/>
</dbReference>
<reference evidence="7" key="1">
    <citation type="journal article" date="2020" name="Mol. Plant Microbe Interact.">
        <title>Genome Sequence of the Biocontrol Agent Coniothyrium minitans strain Conio (IMI 134523).</title>
        <authorList>
            <person name="Patel D."/>
            <person name="Shittu T.A."/>
            <person name="Baroncelli R."/>
            <person name="Muthumeenakshi S."/>
            <person name="Osborne T.H."/>
            <person name="Janganan T.K."/>
            <person name="Sreenivasaprasad S."/>
        </authorList>
    </citation>
    <scope>NUCLEOTIDE SEQUENCE</scope>
    <source>
        <strain evidence="7">Conio</strain>
    </source>
</reference>
<evidence type="ECO:0000256" key="1">
    <source>
        <dbReference type="ARBA" id="ARBA00009902"/>
    </source>
</evidence>
<comment type="caution">
    <text evidence="7">The sequence shown here is derived from an EMBL/GenBank/DDBJ whole genome shotgun (WGS) entry which is preliminary data.</text>
</comment>
<evidence type="ECO:0000259" key="6">
    <source>
        <dbReference type="Pfam" id="PF08244"/>
    </source>
</evidence>
<evidence type="ECO:0000256" key="3">
    <source>
        <dbReference type="ARBA" id="ARBA00023295"/>
    </source>
</evidence>
<dbReference type="SUPFAM" id="SSF49899">
    <property type="entry name" value="Concanavalin A-like lectins/glucanases"/>
    <property type="match status" value="1"/>
</dbReference>
<dbReference type="Gene3D" id="2.60.120.560">
    <property type="entry name" value="Exo-inulinase, domain 1"/>
    <property type="match status" value="1"/>
</dbReference>
<evidence type="ECO:0000256" key="4">
    <source>
        <dbReference type="RuleBase" id="RU362110"/>
    </source>
</evidence>
<feature type="domain" description="Glycosyl hydrolase family 32 C-terminal" evidence="6">
    <location>
        <begin position="83"/>
        <end position="231"/>
    </location>
</feature>
<organism evidence="7 8">
    <name type="scientific">Paraphaeosphaeria minitans</name>
    <dbReference type="NCBI Taxonomy" id="565426"/>
    <lineage>
        <taxon>Eukaryota</taxon>
        <taxon>Fungi</taxon>
        <taxon>Dikarya</taxon>
        <taxon>Ascomycota</taxon>
        <taxon>Pezizomycotina</taxon>
        <taxon>Dothideomycetes</taxon>
        <taxon>Pleosporomycetidae</taxon>
        <taxon>Pleosporales</taxon>
        <taxon>Massarineae</taxon>
        <taxon>Didymosphaeriaceae</taxon>
        <taxon>Paraphaeosphaeria</taxon>
    </lineage>
</organism>
<accession>A0A9P6KVL0</accession>
<keyword evidence="8" id="KW-1185">Reference proteome</keyword>
<dbReference type="Pfam" id="PF08244">
    <property type="entry name" value="Glyco_hydro_32C"/>
    <property type="match status" value="1"/>
</dbReference>
<protein>
    <submittedName>
        <fullName evidence="7">Glycosyl hydrolases family 32 superfamily</fullName>
    </submittedName>
</protein>
<dbReference type="GO" id="GO:0004575">
    <property type="term" value="F:sucrose alpha-glucosidase activity"/>
    <property type="evidence" value="ECO:0007669"/>
    <property type="project" value="TreeGrafter"/>
</dbReference>
<keyword evidence="3 4" id="KW-0326">Glycosidase</keyword>
<evidence type="ECO:0000256" key="2">
    <source>
        <dbReference type="ARBA" id="ARBA00022801"/>
    </source>
</evidence>
<dbReference type="GO" id="GO:0005737">
    <property type="term" value="C:cytoplasm"/>
    <property type="evidence" value="ECO:0007669"/>
    <property type="project" value="TreeGrafter"/>
</dbReference>
<dbReference type="InterPro" id="IPR013320">
    <property type="entry name" value="ConA-like_dom_sf"/>
</dbReference>
<dbReference type="SUPFAM" id="SSF75005">
    <property type="entry name" value="Arabinanase/levansucrase/invertase"/>
    <property type="match status" value="1"/>
</dbReference>
<proteinExistence type="inferred from homology"/>
<dbReference type="OrthoDB" id="202537at2759"/>
<evidence type="ECO:0000313" key="8">
    <source>
        <dbReference type="Proteomes" id="UP000756921"/>
    </source>
</evidence>
<dbReference type="Proteomes" id="UP000756921">
    <property type="component" value="Unassembled WGS sequence"/>
</dbReference>
<dbReference type="InterPro" id="IPR013189">
    <property type="entry name" value="Glyco_hydro_32_C"/>
</dbReference>
<dbReference type="GO" id="GO:0005987">
    <property type="term" value="P:sucrose catabolic process"/>
    <property type="evidence" value="ECO:0007669"/>
    <property type="project" value="TreeGrafter"/>
</dbReference>
<dbReference type="PANTHER" id="PTHR42800:SF3">
    <property type="entry name" value="GLYCOSYL HYDROLASE FAMILY 32 N-TERMINAL DOMAIN-CONTAINING PROTEIN"/>
    <property type="match status" value="1"/>
</dbReference>
<comment type="similarity">
    <text evidence="1 4">Belongs to the glycosyl hydrolase 32 family.</text>
</comment>
<gene>
    <name evidence="7" type="ORF">PMIN01_03090</name>
</gene>
<dbReference type="AlphaFoldDB" id="A0A9P6KVL0"/>
<dbReference type="Pfam" id="PF00251">
    <property type="entry name" value="Glyco_hydro_32N"/>
    <property type="match status" value="1"/>
</dbReference>
<dbReference type="InterPro" id="IPR013148">
    <property type="entry name" value="Glyco_hydro_32_N"/>
</dbReference>